<dbReference type="EMBL" id="KZ668150">
    <property type="protein sequence ID" value="PPR88816.1"/>
    <property type="molecule type" value="Genomic_DNA"/>
</dbReference>
<dbReference type="AlphaFoldDB" id="A0A2P5WCM2"/>
<dbReference type="Proteomes" id="UP000239757">
    <property type="component" value="Unassembled WGS sequence"/>
</dbReference>
<sequence>MELISEIGSGECERFQTLWYPCAHVVVACTTFNLNVEQYINDVYTLEFTLHIWGNEFPVLRDVSTWEVQPPAFEMFLDRSLRKKVNGLLTMMRIQNEMDIREEADPKRCTICRIVGHNRSKCLHGNVYTSQSSRSVGN</sequence>
<evidence type="ECO:0000313" key="1">
    <source>
        <dbReference type="EMBL" id="PPR88816.1"/>
    </source>
</evidence>
<gene>
    <name evidence="1" type="ORF">GOBAR_AA31869</name>
</gene>
<evidence type="ECO:0008006" key="3">
    <source>
        <dbReference type="Google" id="ProtNLM"/>
    </source>
</evidence>
<evidence type="ECO:0000313" key="2">
    <source>
        <dbReference type="Proteomes" id="UP000239757"/>
    </source>
</evidence>
<organism evidence="1 2">
    <name type="scientific">Gossypium barbadense</name>
    <name type="common">Sea Island cotton</name>
    <name type="synonym">Hibiscus barbadensis</name>
    <dbReference type="NCBI Taxonomy" id="3634"/>
    <lineage>
        <taxon>Eukaryota</taxon>
        <taxon>Viridiplantae</taxon>
        <taxon>Streptophyta</taxon>
        <taxon>Embryophyta</taxon>
        <taxon>Tracheophyta</taxon>
        <taxon>Spermatophyta</taxon>
        <taxon>Magnoliopsida</taxon>
        <taxon>eudicotyledons</taxon>
        <taxon>Gunneridae</taxon>
        <taxon>Pentapetalae</taxon>
        <taxon>rosids</taxon>
        <taxon>malvids</taxon>
        <taxon>Malvales</taxon>
        <taxon>Malvaceae</taxon>
        <taxon>Malvoideae</taxon>
        <taxon>Gossypium</taxon>
    </lineage>
</organism>
<accession>A0A2P5WCM2</accession>
<name>A0A2P5WCM2_GOSBA</name>
<proteinExistence type="predicted"/>
<protein>
    <recommendedName>
        <fullName evidence="3">Zinc finger PMZ-type domain-containing protein</fullName>
    </recommendedName>
</protein>
<dbReference type="OrthoDB" id="1432732at2759"/>
<reference evidence="1 2" key="1">
    <citation type="submission" date="2015-01" db="EMBL/GenBank/DDBJ databases">
        <title>Genome of allotetraploid Gossypium barbadense reveals genomic plasticity and fiber elongation in cotton evolution.</title>
        <authorList>
            <person name="Chen X."/>
            <person name="Liu X."/>
            <person name="Zhao B."/>
            <person name="Zheng H."/>
            <person name="Hu Y."/>
            <person name="Lu G."/>
            <person name="Yang C."/>
            <person name="Chen J."/>
            <person name="Shan C."/>
            <person name="Zhang L."/>
            <person name="Zhou Y."/>
            <person name="Wang L."/>
            <person name="Guo W."/>
            <person name="Bai Y."/>
            <person name="Ruan J."/>
            <person name="Shangguan X."/>
            <person name="Mao Y."/>
            <person name="Jiang J."/>
            <person name="Zhu Y."/>
            <person name="Lei J."/>
            <person name="Kang H."/>
            <person name="Chen S."/>
            <person name="He X."/>
            <person name="Wang R."/>
            <person name="Wang Y."/>
            <person name="Chen J."/>
            <person name="Wang L."/>
            <person name="Yu S."/>
            <person name="Wang B."/>
            <person name="Wei J."/>
            <person name="Song S."/>
            <person name="Lu X."/>
            <person name="Gao Z."/>
            <person name="Gu W."/>
            <person name="Deng X."/>
            <person name="Ma D."/>
            <person name="Wang S."/>
            <person name="Liang W."/>
            <person name="Fang L."/>
            <person name="Cai C."/>
            <person name="Zhu X."/>
            <person name="Zhou B."/>
            <person name="Zhang Y."/>
            <person name="Chen Z."/>
            <person name="Xu S."/>
            <person name="Zhu R."/>
            <person name="Wang S."/>
            <person name="Zhang T."/>
            <person name="Zhao G."/>
        </authorList>
    </citation>
    <scope>NUCLEOTIDE SEQUENCE [LARGE SCALE GENOMIC DNA]</scope>
    <source>
        <strain evidence="2">cv. Xinhai21</strain>
        <tissue evidence="1">Leaf</tissue>
    </source>
</reference>